<comment type="caution">
    <text evidence="1">The sequence shown here is derived from an EMBL/GenBank/DDBJ whole genome shotgun (WGS) entry which is preliminary data.</text>
</comment>
<protein>
    <submittedName>
        <fullName evidence="1">Uncharacterized protein</fullName>
    </submittedName>
</protein>
<dbReference type="EMBL" id="JNVU01000025">
    <property type="protein sequence ID" value="KEI44435.1"/>
    <property type="molecule type" value="Genomic_DNA"/>
</dbReference>
<accession>A0A073AYF8</accession>
<dbReference type="Proteomes" id="UP000031419">
    <property type="component" value="Unassembled WGS sequence"/>
</dbReference>
<keyword evidence="2" id="KW-1185">Reference proteome</keyword>
<dbReference type="AlphaFoldDB" id="A0A073AYF8"/>
<evidence type="ECO:0000313" key="1">
    <source>
        <dbReference type="EMBL" id="KEI44435.1"/>
    </source>
</evidence>
<gene>
    <name evidence="1" type="ORF">GU90_09655</name>
</gene>
<evidence type="ECO:0000313" key="2">
    <source>
        <dbReference type="Proteomes" id="UP000031419"/>
    </source>
</evidence>
<reference evidence="1 2" key="1">
    <citation type="submission" date="2014-06" db="EMBL/GenBank/DDBJ databases">
        <title>Saccharopolyspora rectivirgula DSM-43113 Genome sequencing.</title>
        <authorList>
            <person name="Barrera C."/>
            <person name="Millon L."/>
            <person name="Rognon B."/>
            <person name="Zaugg C."/>
            <person name="Monod M."/>
        </authorList>
    </citation>
    <scope>NUCLEOTIDE SEQUENCE [LARGE SCALE GENOMIC DNA]</scope>
    <source>
        <strain evidence="1 2">DSM 43113</strain>
    </source>
</reference>
<dbReference type="STRING" id="28042.GU90_09655"/>
<sequence length="149" mass="15867">MTQSFSGDLGAVAAGAAIAGFGRSVAGLQALRKQTDEFEKGLSEGRFTVNPEAAHKAARAYEDAASQVSSLSRKVMRLNRVDGLGEYNSARVLAAKFGQKADGANGAADLLSQLKDELLRKAELLKVAARDYATTNSEISEEFKRSVQQ</sequence>
<dbReference type="OrthoDB" id="4557597at2"/>
<name>A0A073AYF8_9PSEU</name>
<organism evidence="1 2">
    <name type="scientific">Saccharopolyspora rectivirgula</name>
    <dbReference type="NCBI Taxonomy" id="28042"/>
    <lineage>
        <taxon>Bacteria</taxon>
        <taxon>Bacillati</taxon>
        <taxon>Actinomycetota</taxon>
        <taxon>Actinomycetes</taxon>
        <taxon>Pseudonocardiales</taxon>
        <taxon>Pseudonocardiaceae</taxon>
        <taxon>Saccharopolyspora</taxon>
    </lineage>
</organism>
<proteinExistence type="predicted"/>
<dbReference type="RefSeq" id="WP_029719254.1">
    <property type="nucleotide sequence ID" value="NZ_JNVU01000025.1"/>
</dbReference>